<dbReference type="Pfam" id="PF22486">
    <property type="entry name" value="MATH_2"/>
    <property type="match status" value="1"/>
</dbReference>
<dbReference type="Gene3D" id="3.30.710.10">
    <property type="entry name" value="Potassium Channel Kv1.1, Chain A"/>
    <property type="match status" value="2"/>
</dbReference>
<keyword evidence="3" id="KW-1185">Reference proteome</keyword>
<proteinExistence type="predicted"/>
<dbReference type="SUPFAM" id="SSF49599">
    <property type="entry name" value="TRAF domain-like"/>
    <property type="match status" value="2"/>
</dbReference>
<dbReference type="SMART" id="SM00061">
    <property type="entry name" value="MATH"/>
    <property type="match status" value="2"/>
</dbReference>
<dbReference type="Pfam" id="PF00917">
    <property type="entry name" value="MATH"/>
    <property type="match status" value="1"/>
</dbReference>
<dbReference type="SUPFAM" id="SSF54695">
    <property type="entry name" value="POZ domain"/>
    <property type="match status" value="2"/>
</dbReference>
<dbReference type="Gene3D" id="2.60.210.10">
    <property type="entry name" value="Apoptosis, Tumor Necrosis Factor Receptor Associated Protein 2, Chain A"/>
    <property type="match status" value="2"/>
</dbReference>
<dbReference type="InterPro" id="IPR002083">
    <property type="entry name" value="MATH/TRAF_dom"/>
</dbReference>
<dbReference type="InterPro" id="IPR008974">
    <property type="entry name" value="TRAF-like"/>
</dbReference>
<dbReference type="PANTHER" id="PTHR47022:SF1">
    <property type="entry name" value="BTB AND MATH DOMAIN-CONTAINING PROTEIN 36-RELATED"/>
    <property type="match status" value="1"/>
</dbReference>
<accession>A0A8R1YK29</accession>
<dbReference type="SMART" id="SM00225">
    <property type="entry name" value="BTB"/>
    <property type="match status" value="2"/>
</dbReference>
<dbReference type="EnsemblMetazoa" id="PPA29122.1">
    <property type="protein sequence ID" value="PPA29122.1"/>
    <property type="gene ID" value="WBGene00118676"/>
</dbReference>
<dbReference type="PROSITE" id="PS50144">
    <property type="entry name" value="MATH"/>
    <property type="match status" value="1"/>
</dbReference>
<feature type="compositionally biased region" description="Basic and acidic residues" evidence="1">
    <location>
        <begin position="8"/>
        <end position="18"/>
    </location>
</feature>
<dbReference type="InterPro" id="IPR000210">
    <property type="entry name" value="BTB/POZ_dom"/>
</dbReference>
<protein>
    <submittedName>
        <fullName evidence="2">BTB domain-containing protein</fullName>
    </submittedName>
</protein>
<sequence length="631" mass="72756">MSPPCKIRRTEDNGKDNDNGSPVNIVRYEFDGVSELDYDGKLSPIVEVKGVPMRINITKEKINTEDVLCVYFVCEPYKSTRWSADLCHTQSILNYKDANKNVISRLMTNTYQYKDNVNSDGEHIMKWSVLMNEEKGFIKDDKIVVEIRMNILKVTGIMHDSTFEFDQPTEPHQNFLAIHSPVFKSMFFGAYDEKDKKEIPLNYVNPKEFKEMLAVLYPSGQKIKRSFSNQDPAENYLISSETLKLAFKLLLSDKFRLIKLQSHLMTQLKTPKEVTKLKDSPEYGELTETARSTLLERMIELVKEQDKEESSDDEMAPPRKIRRVEEEGVEAVAISEDKAEAQDEFNYGVIRYEVADVSKLTKFVKEWSPAVYIQGIPWRVTVAKVKKEDSDDEEYLYVYTGCMVNKSQMWSVEARSEYSILHPDTSKSYHDEEFMVSNFNYERSDLGSDTVKWSDLMETGFVKNDKITVEARVWITKTTGIRTDEPIDVGTSAEPYHGLVLDVGGDKFYVSREFLSIHSPVFKSMFYGPYNEKEKQEIPLKDVDPKQFKELLRVLYPSRYTVNEGNIVAILKLADRFQIKSVLDTAEDFLISSTGIVLSMKLLLSDTYRLVHLQSHCLEKFDSTASLKKLK</sequence>
<gene>
    <name evidence="2" type="primary">WBGene00118676</name>
</gene>
<dbReference type="CDD" id="cd00121">
    <property type="entry name" value="MATH"/>
    <property type="match status" value="1"/>
</dbReference>
<feature type="region of interest" description="Disordered" evidence="1">
    <location>
        <begin position="1"/>
        <end position="21"/>
    </location>
</feature>
<evidence type="ECO:0000313" key="3">
    <source>
        <dbReference type="Proteomes" id="UP000005239"/>
    </source>
</evidence>
<dbReference type="CDD" id="cd18186">
    <property type="entry name" value="BTB_POZ_ZBTB_KLHL-like"/>
    <property type="match status" value="2"/>
</dbReference>
<accession>A0A2A6C1Z7</accession>
<dbReference type="Proteomes" id="UP000005239">
    <property type="component" value="Unassembled WGS sequence"/>
</dbReference>
<name>A0A2A6C1Z7_PRIPA</name>
<organism evidence="2 3">
    <name type="scientific">Pristionchus pacificus</name>
    <name type="common">Parasitic nematode worm</name>
    <dbReference type="NCBI Taxonomy" id="54126"/>
    <lineage>
        <taxon>Eukaryota</taxon>
        <taxon>Metazoa</taxon>
        <taxon>Ecdysozoa</taxon>
        <taxon>Nematoda</taxon>
        <taxon>Chromadorea</taxon>
        <taxon>Rhabditida</taxon>
        <taxon>Rhabditina</taxon>
        <taxon>Diplogasteromorpha</taxon>
        <taxon>Diplogasteroidea</taxon>
        <taxon>Neodiplogasteridae</taxon>
        <taxon>Pristionchus</taxon>
    </lineage>
</organism>
<dbReference type="AlphaFoldDB" id="A0A2A6C1Z7"/>
<dbReference type="InterPro" id="IPR011333">
    <property type="entry name" value="SKP1/BTB/POZ_sf"/>
</dbReference>
<reference evidence="2" key="2">
    <citation type="submission" date="2022-06" db="UniProtKB">
        <authorList>
            <consortium name="EnsemblMetazoa"/>
        </authorList>
    </citation>
    <scope>IDENTIFICATION</scope>
    <source>
        <strain evidence="2">PS312</strain>
    </source>
</reference>
<dbReference type="OrthoDB" id="5857890at2759"/>
<dbReference type="Pfam" id="PF00651">
    <property type="entry name" value="BTB"/>
    <property type="match status" value="2"/>
</dbReference>
<reference evidence="3" key="1">
    <citation type="journal article" date="2008" name="Nat. Genet.">
        <title>The Pristionchus pacificus genome provides a unique perspective on nematode lifestyle and parasitism.</title>
        <authorList>
            <person name="Dieterich C."/>
            <person name="Clifton S.W."/>
            <person name="Schuster L.N."/>
            <person name="Chinwalla A."/>
            <person name="Delehaunty K."/>
            <person name="Dinkelacker I."/>
            <person name="Fulton L."/>
            <person name="Fulton R."/>
            <person name="Godfrey J."/>
            <person name="Minx P."/>
            <person name="Mitreva M."/>
            <person name="Roeseler W."/>
            <person name="Tian H."/>
            <person name="Witte H."/>
            <person name="Yang S.P."/>
            <person name="Wilson R.K."/>
            <person name="Sommer R.J."/>
        </authorList>
    </citation>
    <scope>NUCLEOTIDE SEQUENCE [LARGE SCALE GENOMIC DNA]</scope>
    <source>
        <strain evidence="3">PS312</strain>
    </source>
</reference>
<dbReference type="PROSITE" id="PS50097">
    <property type="entry name" value="BTB"/>
    <property type="match status" value="2"/>
</dbReference>
<evidence type="ECO:0000313" key="2">
    <source>
        <dbReference type="EnsemblMetazoa" id="PPA29122.1"/>
    </source>
</evidence>
<evidence type="ECO:0000256" key="1">
    <source>
        <dbReference type="SAM" id="MobiDB-lite"/>
    </source>
</evidence>
<dbReference type="PANTHER" id="PTHR47022">
    <property type="entry name" value="BTB AND MATH DOMAIN-CONTAINING PROTEIN 36-RELATED"/>
    <property type="match status" value="1"/>
</dbReference>